<dbReference type="CDD" id="cd00093">
    <property type="entry name" value="HTH_XRE"/>
    <property type="match status" value="1"/>
</dbReference>
<dbReference type="InterPro" id="IPR010982">
    <property type="entry name" value="Lambda_DNA-bd_dom_sf"/>
</dbReference>
<dbReference type="SMART" id="SM00530">
    <property type="entry name" value="HTH_XRE"/>
    <property type="match status" value="1"/>
</dbReference>
<organism evidence="2">
    <name type="scientific">freshwater metagenome</name>
    <dbReference type="NCBI Taxonomy" id="449393"/>
    <lineage>
        <taxon>unclassified sequences</taxon>
        <taxon>metagenomes</taxon>
        <taxon>ecological metagenomes</taxon>
    </lineage>
</organism>
<name>A0A6J7GH90_9ZZZZ</name>
<feature type="domain" description="HTH cro/C1-type" evidence="1">
    <location>
        <begin position="25"/>
        <end position="79"/>
    </location>
</feature>
<gene>
    <name evidence="2" type="ORF">UFOPK3564_01007</name>
</gene>
<dbReference type="EMBL" id="CAFBMK010000042">
    <property type="protein sequence ID" value="CAB4907711.1"/>
    <property type="molecule type" value="Genomic_DNA"/>
</dbReference>
<reference evidence="2" key="1">
    <citation type="submission" date="2020-05" db="EMBL/GenBank/DDBJ databases">
        <authorList>
            <person name="Chiriac C."/>
            <person name="Salcher M."/>
            <person name="Ghai R."/>
            <person name="Kavagutti S V."/>
        </authorList>
    </citation>
    <scope>NUCLEOTIDE SEQUENCE</scope>
</reference>
<dbReference type="AlphaFoldDB" id="A0A6J7GH90"/>
<evidence type="ECO:0000313" key="2">
    <source>
        <dbReference type="EMBL" id="CAB4907711.1"/>
    </source>
</evidence>
<evidence type="ECO:0000259" key="1">
    <source>
        <dbReference type="PROSITE" id="PS50943"/>
    </source>
</evidence>
<proteinExistence type="predicted"/>
<sequence length="96" mass="10427">MRTETPQMADQISDERSLLAAEMALSALRERAGVSQAELAARLRDNRHQVAAAERADYDLRLATVARYVEALGGTLRLVATVDGQEIGLDLGALDF</sequence>
<dbReference type="InterPro" id="IPR001387">
    <property type="entry name" value="Cro/C1-type_HTH"/>
</dbReference>
<dbReference type="SUPFAM" id="SSF47413">
    <property type="entry name" value="lambda repressor-like DNA-binding domains"/>
    <property type="match status" value="1"/>
</dbReference>
<dbReference type="Gene3D" id="1.10.260.40">
    <property type="entry name" value="lambda repressor-like DNA-binding domains"/>
    <property type="match status" value="1"/>
</dbReference>
<dbReference type="GO" id="GO:0003677">
    <property type="term" value="F:DNA binding"/>
    <property type="evidence" value="ECO:0007669"/>
    <property type="project" value="InterPro"/>
</dbReference>
<dbReference type="PROSITE" id="PS50943">
    <property type="entry name" value="HTH_CROC1"/>
    <property type="match status" value="1"/>
</dbReference>
<accession>A0A6J7GH90</accession>
<protein>
    <submittedName>
        <fullName evidence="2">Unannotated protein</fullName>
    </submittedName>
</protein>